<name>A0A645EI29_9ZZZZ</name>
<dbReference type="InterPro" id="IPR050659">
    <property type="entry name" value="Peptidase_M24B"/>
</dbReference>
<dbReference type="PANTHER" id="PTHR46112:SF8">
    <property type="entry name" value="CYTOPLASMIC PEPTIDASE PEPQ-RELATED"/>
    <property type="match status" value="1"/>
</dbReference>
<keyword evidence="2" id="KW-0645">Protease</keyword>
<dbReference type="PANTHER" id="PTHR46112">
    <property type="entry name" value="AMINOPEPTIDASE"/>
    <property type="match status" value="1"/>
</dbReference>
<feature type="domain" description="Peptidase M24" evidence="1">
    <location>
        <begin position="1"/>
        <end position="196"/>
    </location>
</feature>
<dbReference type="GO" id="GO:0004177">
    <property type="term" value="F:aminopeptidase activity"/>
    <property type="evidence" value="ECO:0007669"/>
    <property type="project" value="UniProtKB-KW"/>
</dbReference>
<dbReference type="InterPro" id="IPR036005">
    <property type="entry name" value="Creatinase/aminopeptidase-like"/>
</dbReference>
<dbReference type="EC" id="3.4.11.-" evidence="2"/>
<keyword evidence="2" id="KW-0031">Aminopeptidase</keyword>
<accession>A0A645EI29</accession>
<gene>
    <name evidence="2" type="primary">ypdF_20</name>
    <name evidence="2" type="ORF">SDC9_148875</name>
</gene>
<comment type="caution">
    <text evidence="2">The sequence shown here is derived from an EMBL/GenBank/DDBJ whole genome shotgun (WGS) entry which is preliminary data.</text>
</comment>
<dbReference type="SUPFAM" id="SSF55920">
    <property type="entry name" value="Creatinase/aminopeptidase"/>
    <property type="match status" value="1"/>
</dbReference>
<dbReference type="Pfam" id="PF00557">
    <property type="entry name" value="Peptidase_M24"/>
    <property type="match status" value="1"/>
</dbReference>
<dbReference type="Gene3D" id="3.90.230.10">
    <property type="entry name" value="Creatinase/methionine aminopeptidase superfamily"/>
    <property type="match status" value="1"/>
</dbReference>
<proteinExistence type="predicted"/>
<protein>
    <submittedName>
        <fullName evidence="2">Aminopeptidase YpdF</fullName>
        <ecNumber evidence="2">3.4.11.-</ecNumber>
    </submittedName>
</protein>
<organism evidence="2">
    <name type="scientific">bioreactor metagenome</name>
    <dbReference type="NCBI Taxonomy" id="1076179"/>
    <lineage>
        <taxon>unclassified sequences</taxon>
        <taxon>metagenomes</taxon>
        <taxon>ecological metagenomes</taxon>
    </lineage>
</organism>
<sequence length="214" mass="23458">MTSLEIFNFLHEAAYADGYGMSWTASQCPSVMVDPRVPQGHGGLTDTPLVKGYVINIDYGVSKDGYCSDLQRMYYVLKDDETDAPAAIKQAFYLVRDAIAAAKAFMRPGVTGFQVDQIARHMIVDNGYDSWNAALGHQVGHVTHDGGTILANRRPRYNKPELIDTPLDAGNVFTIEPGISIPEGRIGIEEDVVITAAGCEWLTAPQQELILIRI</sequence>
<dbReference type="EMBL" id="VSSQ01047661">
    <property type="protein sequence ID" value="MPN01665.1"/>
    <property type="molecule type" value="Genomic_DNA"/>
</dbReference>
<evidence type="ECO:0000259" key="1">
    <source>
        <dbReference type="Pfam" id="PF00557"/>
    </source>
</evidence>
<dbReference type="InterPro" id="IPR000994">
    <property type="entry name" value="Pept_M24"/>
</dbReference>
<reference evidence="2" key="1">
    <citation type="submission" date="2019-08" db="EMBL/GenBank/DDBJ databases">
        <authorList>
            <person name="Kucharzyk K."/>
            <person name="Murdoch R.W."/>
            <person name="Higgins S."/>
            <person name="Loffler F."/>
        </authorList>
    </citation>
    <scope>NUCLEOTIDE SEQUENCE</scope>
</reference>
<keyword evidence="2" id="KW-0378">Hydrolase</keyword>
<dbReference type="AlphaFoldDB" id="A0A645EI29"/>
<evidence type="ECO:0000313" key="2">
    <source>
        <dbReference type="EMBL" id="MPN01665.1"/>
    </source>
</evidence>